<dbReference type="GO" id="GO:0004252">
    <property type="term" value="F:serine-type endopeptidase activity"/>
    <property type="evidence" value="ECO:0007669"/>
    <property type="project" value="InterPro"/>
</dbReference>
<proteinExistence type="predicted"/>
<dbReference type="Proteomes" id="UP000006175">
    <property type="component" value="Chromosome"/>
</dbReference>
<dbReference type="GO" id="GO:0004176">
    <property type="term" value="F:ATP-dependent peptidase activity"/>
    <property type="evidence" value="ECO:0007669"/>
    <property type="project" value="InterPro"/>
</dbReference>
<dbReference type="GO" id="GO:0030163">
    <property type="term" value="P:protein catabolic process"/>
    <property type="evidence" value="ECO:0007669"/>
    <property type="project" value="InterPro"/>
</dbReference>
<dbReference type="GO" id="GO:0005524">
    <property type="term" value="F:ATP binding"/>
    <property type="evidence" value="ECO:0007669"/>
    <property type="project" value="InterPro"/>
</dbReference>
<dbReference type="Gene3D" id="3.30.230.10">
    <property type="match status" value="1"/>
</dbReference>
<evidence type="ECO:0000256" key="1">
    <source>
        <dbReference type="ARBA" id="ARBA00004141"/>
    </source>
</evidence>
<accession>I3XQT3</accession>
<keyword evidence="5" id="KW-1185">Reference proteome</keyword>
<dbReference type="Pfam" id="PF05362">
    <property type="entry name" value="Lon_C"/>
    <property type="match status" value="1"/>
</dbReference>
<dbReference type="GO" id="GO:0016020">
    <property type="term" value="C:membrane"/>
    <property type="evidence" value="ECO:0007669"/>
    <property type="project" value="UniProtKB-SubCell"/>
</dbReference>
<dbReference type="PANTHER" id="PTHR10046">
    <property type="entry name" value="ATP DEPENDENT LON PROTEASE FAMILY MEMBER"/>
    <property type="match status" value="1"/>
</dbReference>
<dbReference type="eggNOG" id="arCOG01937">
    <property type="taxonomic scope" value="Archaea"/>
</dbReference>
<dbReference type="HOGENOM" id="CLU_027628_0_0_2"/>
<gene>
    <name evidence="4" type="ORF">Desfe_0397</name>
</gene>
<feature type="transmembrane region" description="Helical" evidence="2">
    <location>
        <begin position="622"/>
        <end position="642"/>
    </location>
</feature>
<keyword evidence="2" id="KW-0812">Transmembrane</keyword>
<keyword evidence="2" id="KW-1133">Transmembrane helix</keyword>
<dbReference type="MEROPS" id="S16.A12"/>
<keyword evidence="4" id="KW-0378">Hydrolase</keyword>
<dbReference type="AlphaFoldDB" id="I3XQT3"/>
<dbReference type="InterPro" id="IPR027065">
    <property type="entry name" value="Lon_Prtase"/>
</dbReference>
<dbReference type="RefSeq" id="WP_014767208.1">
    <property type="nucleotide sequence ID" value="NC_018001.1"/>
</dbReference>
<dbReference type="InterPro" id="IPR014721">
    <property type="entry name" value="Ribsml_uS5_D2-typ_fold_subgr"/>
</dbReference>
<dbReference type="PRINTS" id="PR00830">
    <property type="entry name" value="ENDOLAPTASE"/>
</dbReference>
<keyword evidence="4" id="KW-0645">Protease</keyword>
<evidence type="ECO:0000313" key="4">
    <source>
        <dbReference type="EMBL" id="AFL66307.1"/>
    </source>
</evidence>
<dbReference type="SUPFAM" id="SSF54211">
    <property type="entry name" value="Ribosomal protein S5 domain 2-like"/>
    <property type="match status" value="1"/>
</dbReference>
<evidence type="ECO:0000256" key="2">
    <source>
        <dbReference type="SAM" id="Phobius"/>
    </source>
</evidence>
<dbReference type="InterPro" id="IPR008269">
    <property type="entry name" value="Lon_proteolytic"/>
</dbReference>
<protein>
    <submittedName>
        <fullName evidence="4">Serine protease-like protein</fullName>
    </submittedName>
</protein>
<reference evidence="4 5" key="1">
    <citation type="journal article" date="2012" name="J. Bacteriol.">
        <title>Complete Genome Sequence of Desulfurococcus fermentans, a Hyperthermophilic Cellulolytic Crenarchaeon Isolated from a Freshwater Hot Spring in Kamchatka, Russia.</title>
        <authorList>
            <person name="Susanti D."/>
            <person name="Johnson E.F."/>
            <person name="Rodriguez J.R."/>
            <person name="Anderson I."/>
            <person name="Perevalova A.A."/>
            <person name="Kyrpides N."/>
            <person name="Lucas S."/>
            <person name="Han J."/>
            <person name="Lapidus A."/>
            <person name="Cheng J.F."/>
            <person name="Goodwin L."/>
            <person name="Pitluck S."/>
            <person name="Mavrommatis K."/>
            <person name="Peters L."/>
            <person name="Land M.L."/>
            <person name="Hauser L."/>
            <person name="Gopalan V."/>
            <person name="Chan P.P."/>
            <person name="Lowe T.M."/>
            <person name="Atomi H."/>
            <person name="Bonch-Osmolovskaya E.A."/>
            <person name="Woyke T."/>
            <person name="Mukhopadhyay B."/>
        </authorList>
    </citation>
    <scope>NUCLEOTIDE SEQUENCE [LARGE SCALE GENOMIC DNA]</scope>
    <source>
        <strain evidence="4 5">DSM 16532</strain>
    </source>
</reference>
<sequence length="648" mass="70690" precursor="true">MHGYRHATLASLIILMAFILIPATAISDSGLPNYSYIKSITIYAPAVSGSGEGVLSKTTLIVAYPGSGRVFFSALPYTELDTQGAARIAAYIASLAAGISFNNYDYYVITESNVPIIGGPSSGGLMCVGFLSLLMNKTLNPSVTMTGMINPDGTIGPVGGLKEKLDAAASNGFKIFLIPRGQRYYQYPVIQETRLPWGVIRRTTYQSIDLVEYGRNINVSVIEVGSIFDALAYFTGVDINASSVLEPLQVSIPGEIVDSLLNNLSTMVQDTYSSASKVYNYYYKRTLQMVIDNLNNTLSSLYSIKDKYPVYTFVQGFSIYPTVIYYNLYSKVLSNTLSIDSILDTVNTTLISIGIRLNSIGRNLDLDELIWFSLAKALYYRAGYYYTNALSSTSNSNELTYLSYSLSYAEQCNILLDLMEALPNSSPSSLINLVDTRDLYAAASTIYSYIEAIVNEVGGNTQVLSDASDYYGLMNSQIVNDTVTLLGFTIYVIGESTYALHMVFDQSNLDDVAYVQQAILTMLSSKIPSSPVLQFFIKYGSEALENRDYSSAIHGFSQAFSLYLVLALTLEGNSNTSSVYASTSSQGGVASSNTTTPFIQIPVNQPIANTTTPENQLSRGLILKYLGILVITAAAISVILALRMIKHR</sequence>
<dbReference type="InterPro" id="IPR020568">
    <property type="entry name" value="Ribosomal_Su5_D2-typ_SF"/>
</dbReference>
<dbReference type="EMBL" id="CP003321">
    <property type="protein sequence ID" value="AFL66307.1"/>
    <property type="molecule type" value="Genomic_DNA"/>
</dbReference>
<evidence type="ECO:0000259" key="3">
    <source>
        <dbReference type="PROSITE" id="PS51786"/>
    </source>
</evidence>
<dbReference type="KEGG" id="dfd:Desfe_0397"/>
<dbReference type="PROSITE" id="PS51786">
    <property type="entry name" value="LON_PROTEOLYTIC"/>
    <property type="match status" value="1"/>
</dbReference>
<feature type="domain" description="Lon proteolytic" evidence="3">
    <location>
        <begin position="38"/>
        <end position="237"/>
    </location>
</feature>
<evidence type="ECO:0000313" key="5">
    <source>
        <dbReference type="Proteomes" id="UP000006175"/>
    </source>
</evidence>
<organism evidence="4 5">
    <name type="scientific">Desulfurococcus amylolyticus DSM 16532</name>
    <dbReference type="NCBI Taxonomy" id="768672"/>
    <lineage>
        <taxon>Archaea</taxon>
        <taxon>Thermoproteota</taxon>
        <taxon>Thermoprotei</taxon>
        <taxon>Desulfurococcales</taxon>
        <taxon>Desulfurococcaceae</taxon>
        <taxon>Desulfurococcus</taxon>
    </lineage>
</organism>
<dbReference type="OrthoDB" id="15525at2157"/>
<keyword evidence="2" id="KW-0472">Membrane</keyword>
<comment type="subcellular location">
    <subcellularLocation>
        <location evidence="1">Membrane</location>
        <topology evidence="1">Multi-pass membrane protein</topology>
    </subcellularLocation>
</comment>
<dbReference type="GO" id="GO:0006508">
    <property type="term" value="P:proteolysis"/>
    <property type="evidence" value="ECO:0007669"/>
    <property type="project" value="UniProtKB-KW"/>
</dbReference>
<name>I3XQT3_DESAM</name>
<dbReference type="GeneID" id="13062086"/>